<protein>
    <submittedName>
        <fullName evidence="5">Tail protein</fullName>
    </submittedName>
</protein>
<dbReference type="RefSeq" id="WP_282200070.1">
    <property type="nucleotide sequence ID" value="NZ_BOQE01000001.1"/>
</dbReference>
<evidence type="ECO:0000313" key="5">
    <source>
        <dbReference type="EMBL" id="GIM47046.1"/>
    </source>
</evidence>
<comment type="similarity">
    <text evidence="1">Belongs to the Mu gp47/PBSX XkdT family.</text>
</comment>
<dbReference type="InterPro" id="IPR052399">
    <property type="entry name" value="Phage_Baseplate_Assmbl_Protein"/>
</dbReference>
<dbReference type="Proteomes" id="UP001057291">
    <property type="component" value="Unassembled WGS sequence"/>
</dbReference>
<feature type="domain" description="Baseplate protein J-like barrel" evidence="2">
    <location>
        <begin position="95"/>
        <end position="170"/>
    </location>
</feature>
<dbReference type="Pfam" id="PF26078">
    <property type="entry name" value="Baseplate_J_M"/>
    <property type="match status" value="1"/>
</dbReference>
<evidence type="ECO:0000256" key="1">
    <source>
        <dbReference type="ARBA" id="ARBA00038087"/>
    </source>
</evidence>
<evidence type="ECO:0000259" key="2">
    <source>
        <dbReference type="Pfam" id="PF04865"/>
    </source>
</evidence>
<dbReference type="Pfam" id="PF04865">
    <property type="entry name" value="Baseplate_J"/>
    <property type="match status" value="1"/>
</dbReference>
<dbReference type="PANTHER" id="PTHR37829">
    <property type="entry name" value="PHAGE-LIKE ELEMENT PBSX PROTEIN XKDT"/>
    <property type="match status" value="1"/>
</dbReference>
<dbReference type="InterPro" id="IPR058530">
    <property type="entry name" value="Baseplate_J-like_C"/>
</dbReference>
<evidence type="ECO:0000313" key="6">
    <source>
        <dbReference type="Proteomes" id="UP001057291"/>
    </source>
</evidence>
<proteinExistence type="inferred from homology"/>
<dbReference type="EMBL" id="BOQE01000001">
    <property type="protein sequence ID" value="GIM47046.1"/>
    <property type="molecule type" value="Genomic_DNA"/>
</dbReference>
<name>A0AAV4LGT7_9BACL</name>
<gene>
    <name evidence="5" type="ORF">DNHGIG_25950</name>
</gene>
<dbReference type="InterPro" id="IPR058531">
    <property type="entry name" value="Baseplate_J_M"/>
</dbReference>
<dbReference type="Pfam" id="PF26079">
    <property type="entry name" value="Baseplate_J_C"/>
    <property type="match status" value="1"/>
</dbReference>
<reference evidence="5" key="1">
    <citation type="journal article" date="2023" name="Int. J. Syst. Evol. Microbiol.">
        <title>Collibacillus ludicampi gen. nov., sp. nov., a new soil bacterium of the family Alicyclobacillaceae.</title>
        <authorList>
            <person name="Jojima T."/>
            <person name="Ioku Y."/>
            <person name="Fukuta Y."/>
            <person name="Shirasaka N."/>
            <person name="Matsumura Y."/>
            <person name="Mori M."/>
        </authorList>
    </citation>
    <scope>NUCLEOTIDE SEQUENCE</scope>
    <source>
        <strain evidence="5">TP075</strain>
    </source>
</reference>
<evidence type="ECO:0000259" key="4">
    <source>
        <dbReference type="Pfam" id="PF26079"/>
    </source>
</evidence>
<organism evidence="5 6">
    <name type="scientific">Collibacillus ludicampi</name>
    <dbReference type="NCBI Taxonomy" id="2771369"/>
    <lineage>
        <taxon>Bacteria</taxon>
        <taxon>Bacillati</taxon>
        <taxon>Bacillota</taxon>
        <taxon>Bacilli</taxon>
        <taxon>Bacillales</taxon>
        <taxon>Alicyclobacillaceae</taxon>
        <taxon>Collibacillus</taxon>
    </lineage>
</organism>
<dbReference type="AlphaFoldDB" id="A0AAV4LGT7"/>
<dbReference type="PANTHER" id="PTHR37829:SF3">
    <property type="entry name" value="PROTEIN JAYE-RELATED"/>
    <property type="match status" value="1"/>
</dbReference>
<dbReference type="InterPro" id="IPR006949">
    <property type="entry name" value="Barrel_Baseplate_J-like"/>
</dbReference>
<feature type="domain" description="Baseplate J-like C-terminal" evidence="4">
    <location>
        <begin position="277"/>
        <end position="362"/>
    </location>
</feature>
<sequence length="365" mass="38075">MPTFQQILASMIQWLQNAGSKLTDFTPTSIVGQILSAIASVIDQIYYAIQNAQNQANISTASGAGLDAKGADVGVPRKQATPARWYFTFIKNQASSQQITIPQGTIITTIPGPNQPPITFATDTNTYLPVGTLSVTVSATCQTPGSIGNIAPNTPLLVGSAVPGIDGVQLQSLANGTYGTDTETDDAYRQRLLAALASKAQGTLTWYQQTALSVVGVQSVKVVPQGRGPGTVDIYIVGIGNTLPSPALIGQVQSTIDAGRIITDDAKVFSPTPYTINQTINIKVAQGYDLTQTANQVQQAITNYINGLGIGGGSLGALYQAQVNAVALSVPGVVNILQPATPQPDITFNPFQLPQAGTVTVNASY</sequence>
<feature type="domain" description="Baseplate J-like central" evidence="3">
    <location>
        <begin position="205"/>
        <end position="269"/>
    </location>
</feature>
<accession>A0AAV4LGT7</accession>
<keyword evidence="6" id="KW-1185">Reference proteome</keyword>
<comment type="caution">
    <text evidence="5">The sequence shown here is derived from an EMBL/GenBank/DDBJ whole genome shotgun (WGS) entry which is preliminary data.</text>
</comment>
<evidence type="ECO:0000259" key="3">
    <source>
        <dbReference type="Pfam" id="PF26078"/>
    </source>
</evidence>